<evidence type="ECO:0000313" key="2">
    <source>
        <dbReference type="EMBL" id="GAA4238864.1"/>
    </source>
</evidence>
<feature type="compositionally biased region" description="Basic and acidic residues" evidence="1">
    <location>
        <begin position="46"/>
        <end position="55"/>
    </location>
</feature>
<evidence type="ECO:0000313" key="3">
    <source>
        <dbReference type="Proteomes" id="UP001501710"/>
    </source>
</evidence>
<organism evidence="2 3">
    <name type="scientific">Actinomadura meridiana</name>
    <dbReference type="NCBI Taxonomy" id="559626"/>
    <lineage>
        <taxon>Bacteria</taxon>
        <taxon>Bacillati</taxon>
        <taxon>Actinomycetota</taxon>
        <taxon>Actinomycetes</taxon>
        <taxon>Streptosporangiales</taxon>
        <taxon>Thermomonosporaceae</taxon>
        <taxon>Actinomadura</taxon>
    </lineage>
</organism>
<comment type="caution">
    <text evidence="2">The sequence shown here is derived from an EMBL/GenBank/DDBJ whole genome shotgun (WGS) entry which is preliminary data.</text>
</comment>
<evidence type="ECO:0000256" key="1">
    <source>
        <dbReference type="SAM" id="MobiDB-lite"/>
    </source>
</evidence>
<proteinExistence type="predicted"/>
<sequence>MSDDQWAGSPADRWRTLPARIPLEDTVAVQEVPPKPQVIADPGNPKLDEATRYPV</sequence>
<protein>
    <submittedName>
        <fullName evidence="2">Uncharacterized protein</fullName>
    </submittedName>
</protein>
<dbReference type="RefSeq" id="WP_344902513.1">
    <property type="nucleotide sequence ID" value="NZ_BAABAS010000020.1"/>
</dbReference>
<keyword evidence="3" id="KW-1185">Reference proteome</keyword>
<dbReference type="Proteomes" id="UP001501710">
    <property type="component" value="Unassembled WGS sequence"/>
</dbReference>
<name>A0ABP8CGE1_9ACTN</name>
<accession>A0ABP8CGE1</accession>
<reference evidence="3" key="1">
    <citation type="journal article" date="2019" name="Int. J. Syst. Evol. Microbiol.">
        <title>The Global Catalogue of Microorganisms (GCM) 10K type strain sequencing project: providing services to taxonomists for standard genome sequencing and annotation.</title>
        <authorList>
            <consortium name="The Broad Institute Genomics Platform"/>
            <consortium name="The Broad Institute Genome Sequencing Center for Infectious Disease"/>
            <person name="Wu L."/>
            <person name="Ma J."/>
        </authorList>
    </citation>
    <scope>NUCLEOTIDE SEQUENCE [LARGE SCALE GENOMIC DNA]</scope>
    <source>
        <strain evidence="3">JCM 17440</strain>
    </source>
</reference>
<gene>
    <name evidence="2" type="ORF">GCM10022254_56590</name>
</gene>
<dbReference type="EMBL" id="BAABAS010000020">
    <property type="protein sequence ID" value="GAA4238864.1"/>
    <property type="molecule type" value="Genomic_DNA"/>
</dbReference>
<feature type="region of interest" description="Disordered" evidence="1">
    <location>
        <begin position="33"/>
        <end position="55"/>
    </location>
</feature>